<dbReference type="InterPro" id="IPR023631">
    <property type="entry name" value="Amidase_dom"/>
</dbReference>
<dbReference type="KEGG" id="agv:OJF2_10620"/>
<proteinExistence type="predicted"/>
<keyword evidence="3" id="KW-1185">Reference proteome</keyword>
<feature type="domain" description="Amidase" evidence="1">
    <location>
        <begin position="139"/>
        <end position="477"/>
    </location>
</feature>
<dbReference type="EC" id="6.3.5.-" evidence="2"/>
<keyword evidence="2" id="KW-0808">Transferase</keyword>
<evidence type="ECO:0000259" key="1">
    <source>
        <dbReference type="Pfam" id="PF01425"/>
    </source>
</evidence>
<evidence type="ECO:0000313" key="3">
    <source>
        <dbReference type="Proteomes" id="UP000324233"/>
    </source>
</evidence>
<dbReference type="PANTHER" id="PTHR11895:SF73">
    <property type="entry name" value="AMIDASE FAMILY PROTEIN"/>
    <property type="match status" value="1"/>
</dbReference>
<keyword evidence="2" id="KW-0436">Ligase</keyword>
<dbReference type="Proteomes" id="UP000324233">
    <property type="component" value="Chromosome"/>
</dbReference>
<dbReference type="RefSeq" id="WP_246196388.1">
    <property type="nucleotide sequence ID" value="NZ_CP042997.1"/>
</dbReference>
<dbReference type="Gene3D" id="3.90.1300.10">
    <property type="entry name" value="Amidase signature (AS) domain"/>
    <property type="match status" value="1"/>
</dbReference>
<evidence type="ECO:0000313" key="2">
    <source>
        <dbReference type="EMBL" id="QEH32585.1"/>
    </source>
</evidence>
<protein>
    <submittedName>
        <fullName evidence="2">Glutamyl-tRNA(Gln) amidotransferase subunit A</fullName>
        <ecNumber evidence="2">6.3.5.-</ecNumber>
    </submittedName>
</protein>
<dbReference type="GO" id="GO:0016740">
    <property type="term" value="F:transferase activity"/>
    <property type="evidence" value="ECO:0007669"/>
    <property type="project" value="UniProtKB-KW"/>
</dbReference>
<dbReference type="AlphaFoldDB" id="A0A5B9VXS5"/>
<dbReference type="Pfam" id="PF01425">
    <property type="entry name" value="Amidase"/>
    <property type="match status" value="1"/>
</dbReference>
<dbReference type="InterPro" id="IPR000120">
    <property type="entry name" value="Amidase"/>
</dbReference>
<dbReference type="GO" id="GO:0050567">
    <property type="term" value="F:glutaminyl-tRNA synthase (glutamine-hydrolyzing) activity"/>
    <property type="evidence" value="ECO:0007669"/>
    <property type="project" value="TreeGrafter"/>
</dbReference>
<name>A0A5B9VXS5_9BACT</name>
<reference evidence="2 3" key="1">
    <citation type="submission" date="2019-08" db="EMBL/GenBank/DDBJ databases">
        <title>Deep-cultivation of Planctomycetes and their phenomic and genomic characterization uncovers novel biology.</title>
        <authorList>
            <person name="Wiegand S."/>
            <person name="Jogler M."/>
            <person name="Boedeker C."/>
            <person name="Pinto D."/>
            <person name="Vollmers J."/>
            <person name="Rivas-Marin E."/>
            <person name="Kohn T."/>
            <person name="Peeters S.H."/>
            <person name="Heuer A."/>
            <person name="Rast P."/>
            <person name="Oberbeckmann S."/>
            <person name="Bunk B."/>
            <person name="Jeske O."/>
            <person name="Meyerdierks A."/>
            <person name="Storesund J.E."/>
            <person name="Kallscheuer N."/>
            <person name="Luecker S."/>
            <person name="Lage O.M."/>
            <person name="Pohl T."/>
            <person name="Merkel B.J."/>
            <person name="Hornburger P."/>
            <person name="Mueller R.-W."/>
            <person name="Bruemmer F."/>
            <person name="Labrenz M."/>
            <person name="Spormann A.M."/>
            <person name="Op den Camp H."/>
            <person name="Overmann J."/>
            <person name="Amann R."/>
            <person name="Jetten M.S.M."/>
            <person name="Mascher T."/>
            <person name="Medema M.H."/>
            <person name="Devos D.P."/>
            <person name="Kaster A.-K."/>
            <person name="Ovreas L."/>
            <person name="Rohde M."/>
            <person name="Galperin M.Y."/>
            <person name="Jogler C."/>
        </authorList>
    </citation>
    <scope>NUCLEOTIDE SEQUENCE [LARGE SCALE GENOMIC DNA]</scope>
    <source>
        <strain evidence="2 3">OJF2</strain>
    </source>
</reference>
<dbReference type="InterPro" id="IPR036928">
    <property type="entry name" value="AS_sf"/>
</dbReference>
<dbReference type="PANTHER" id="PTHR11895">
    <property type="entry name" value="TRANSAMIDASE"/>
    <property type="match status" value="1"/>
</dbReference>
<dbReference type="SUPFAM" id="SSF75304">
    <property type="entry name" value="Amidase signature (AS) enzymes"/>
    <property type="match status" value="1"/>
</dbReference>
<dbReference type="EMBL" id="CP042997">
    <property type="protein sequence ID" value="QEH32585.1"/>
    <property type="molecule type" value="Genomic_DNA"/>
</dbReference>
<gene>
    <name evidence="2" type="primary">gatA_1</name>
    <name evidence="2" type="ORF">OJF2_10620</name>
</gene>
<sequence length="560" mass="59389">MGRRAAIGALGVGTATFRRALAAQAAQAGAVTAEMVRQAEWIAGLSLTDGEREQAVAELKGTTASFRALREVAIPYDVPPALSFVPAPGLRPASGVSRGGATPITATVASRPAGDEELAFLPVSELAGLVRTREVTSTELTKLYLARLRRFDPVLKCVVTLTEDLAMKQAAAADAEIAAGKYRGPLHGIPWGAKDLIAYPGYPTGWGAPQFKGRVIDEKATVAARLEEAGAVLVAKLSLGALAMGDRWYGGQTRSPWDPRRGSSGSSAGSASAVAAGLVGFAIGSETLGSIVSPSRACGTSGLRPTFGRVSRHGCMALSWSMDKIGPIARSIEDCALVFDAIHGHDGLDATAVDQPFAWPPKADLSGLRIGYVEDPQRPADRREELHVLKSLGLDPRPIELPRDVPARDILIMLTAECAAAFDELTRNHVTEGLNEWPATFLEGQFIPAVEYLRASRARTLLMRSMARLMEAVDVYVGAGDDLVITNLTGHPTAVFPGPLRDINGRPGPRSVTLTGRLHDESTLLAVAHAYQQATGHHRVHPPLERFLAEQGEATIKPVS</sequence>
<accession>A0A5B9VXS5</accession>
<organism evidence="2 3">
    <name type="scientific">Aquisphaera giovannonii</name>
    <dbReference type="NCBI Taxonomy" id="406548"/>
    <lineage>
        <taxon>Bacteria</taxon>
        <taxon>Pseudomonadati</taxon>
        <taxon>Planctomycetota</taxon>
        <taxon>Planctomycetia</taxon>
        <taxon>Isosphaerales</taxon>
        <taxon>Isosphaeraceae</taxon>
        <taxon>Aquisphaera</taxon>
    </lineage>
</organism>